<dbReference type="Gene3D" id="3.40.50.720">
    <property type="entry name" value="NAD(P)-binding Rossmann-like Domain"/>
    <property type="match status" value="1"/>
</dbReference>
<dbReference type="Gene3D" id="3.90.190.20">
    <property type="entry name" value="Mur ligase, C-terminal domain"/>
    <property type="match status" value="1"/>
</dbReference>
<dbReference type="InterPro" id="IPR036565">
    <property type="entry name" value="Mur-like_cat_sf"/>
</dbReference>
<dbReference type="InterPro" id="IPR013221">
    <property type="entry name" value="Mur_ligase_cen"/>
</dbReference>
<evidence type="ECO:0000313" key="19">
    <source>
        <dbReference type="Proteomes" id="UP000199411"/>
    </source>
</evidence>
<comment type="similarity">
    <text evidence="14">Belongs to the MurCDEF family.</text>
</comment>
<comment type="catalytic activity">
    <reaction evidence="13 14">
        <text>UDP-N-acetyl-alpha-D-muramate + L-alanine + ATP = UDP-N-acetyl-alpha-D-muramoyl-L-alanine + ADP + phosphate + H(+)</text>
        <dbReference type="Rhea" id="RHEA:23372"/>
        <dbReference type="ChEBI" id="CHEBI:15378"/>
        <dbReference type="ChEBI" id="CHEBI:30616"/>
        <dbReference type="ChEBI" id="CHEBI:43474"/>
        <dbReference type="ChEBI" id="CHEBI:57972"/>
        <dbReference type="ChEBI" id="CHEBI:70757"/>
        <dbReference type="ChEBI" id="CHEBI:83898"/>
        <dbReference type="ChEBI" id="CHEBI:456216"/>
        <dbReference type="EC" id="6.3.2.8"/>
    </reaction>
</comment>
<keyword evidence="6 14" id="KW-0132">Cell division</keyword>
<dbReference type="InterPro" id="IPR004101">
    <property type="entry name" value="Mur_ligase_C"/>
</dbReference>
<dbReference type="InterPro" id="IPR000713">
    <property type="entry name" value="Mur_ligase_N"/>
</dbReference>
<keyword evidence="7 14" id="KW-0547">Nucleotide-binding</keyword>
<dbReference type="EMBL" id="FMYU01000006">
    <property type="protein sequence ID" value="SDC56676.1"/>
    <property type="molecule type" value="Genomic_DNA"/>
</dbReference>
<dbReference type="NCBIfam" id="TIGR01082">
    <property type="entry name" value="murC"/>
    <property type="match status" value="1"/>
</dbReference>
<dbReference type="GO" id="GO:0008360">
    <property type="term" value="P:regulation of cell shape"/>
    <property type="evidence" value="ECO:0007669"/>
    <property type="project" value="UniProtKB-KW"/>
</dbReference>
<dbReference type="HAMAP" id="MF_00046">
    <property type="entry name" value="MurC"/>
    <property type="match status" value="1"/>
</dbReference>
<evidence type="ECO:0000259" key="17">
    <source>
        <dbReference type="Pfam" id="PF08245"/>
    </source>
</evidence>
<comment type="subcellular location">
    <subcellularLocation>
        <location evidence="1 14">Cytoplasm</location>
    </subcellularLocation>
</comment>
<evidence type="ECO:0000256" key="5">
    <source>
        <dbReference type="ARBA" id="ARBA00022598"/>
    </source>
</evidence>
<dbReference type="PANTHER" id="PTHR43445:SF3">
    <property type="entry name" value="UDP-N-ACETYLMURAMATE--L-ALANINE LIGASE"/>
    <property type="match status" value="1"/>
</dbReference>
<reference evidence="19" key="1">
    <citation type="submission" date="2016-10" db="EMBL/GenBank/DDBJ databases">
        <authorList>
            <person name="Varghese N."/>
            <person name="Submissions S."/>
        </authorList>
    </citation>
    <scope>NUCLEOTIDE SEQUENCE [LARGE SCALE GENOMIC DNA]</scope>
    <source>
        <strain evidence="19">DSM 8415</strain>
    </source>
</reference>
<keyword evidence="19" id="KW-1185">Reference proteome</keyword>
<proteinExistence type="inferred from homology"/>
<keyword evidence="8 14" id="KW-0067">ATP-binding</keyword>
<dbReference type="GO" id="GO:0005524">
    <property type="term" value="F:ATP binding"/>
    <property type="evidence" value="ECO:0007669"/>
    <property type="project" value="UniProtKB-UniRule"/>
</dbReference>
<name>A0A1G6MNU7_9BACT</name>
<keyword evidence="12 14" id="KW-0961">Cell wall biogenesis/degradation</keyword>
<dbReference type="SUPFAM" id="SSF53244">
    <property type="entry name" value="MurD-like peptide ligases, peptide-binding domain"/>
    <property type="match status" value="1"/>
</dbReference>
<evidence type="ECO:0000256" key="13">
    <source>
        <dbReference type="ARBA" id="ARBA00047833"/>
    </source>
</evidence>
<evidence type="ECO:0000313" key="18">
    <source>
        <dbReference type="EMBL" id="SDC56676.1"/>
    </source>
</evidence>
<feature type="domain" description="Mur ligase central" evidence="17">
    <location>
        <begin position="94"/>
        <end position="270"/>
    </location>
</feature>
<dbReference type="EC" id="6.3.2.8" evidence="3 14"/>
<keyword evidence="5 14" id="KW-0436">Ligase</keyword>
<dbReference type="GO" id="GO:0008763">
    <property type="term" value="F:UDP-N-acetylmuramate-L-alanine ligase activity"/>
    <property type="evidence" value="ECO:0007669"/>
    <property type="project" value="UniProtKB-UniRule"/>
</dbReference>
<evidence type="ECO:0000256" key="4">
    <source>
        <dbReference type="ARBA" id="ARBA00022490"/>
    </source>
</evidence>
<evidence type="ECO:0000256" key="9">
    <source>
        <dbReference type="ARBA" id="ARBA00022960"/>
    </source>
</evidence>
<dbReference type="Pfam" id="PF01225">
    <property type="entry name" value="Mur_ligase"/>
    <property type="match status" value="1"/>
</dbReference>
<dbReference type="InterPro" id="IPR050061">
    <property type="entry name" value="MurCDEF_pg_biosynth"/>
</dbReference>
<keyword evidence="4 14" id="KW-0963">Cytoplasm</keyword>
<evidence type="ECO:0000256" key="7">
    <source>
        <dbReference type="ARBA" id="ARBA00022741"/>
    </source>
</evidence>
<evidence type="ECO:0000256" key="12">
    <source>
        <dbReference type="ARBA" id="ARBA00023316"/>
    </source>
</evidence>
<evidence type="ECO:0000259" key="15">
    <source>
        <dbReference type="Pfam" id="PF01225"/>
    </source>
</evidence>
<dbReference type="Gene3D" id="3.40.1190.10">
    <property type="entry name" value="Mur-like, catalytic domain"/>
    <property type="match status" value="1"/>
</dbReference>
<dbReference type="PANTHER" id="PTHR43445">
    <property type="entry name" value="UDP-N-ACETYLMURAMATE--L-ALANINE LIGASE-RELATED"/>
    <property type="match status" value="1"/>
</dbReference>
<evidence type="ECO:0000259" key="16">
    <source>
        <dbReference type="Pfam" id="PF02875"/>
    </source>
</evidence>
<dbReference type="GO" id="GO:0071555">
    <property type="term" value="P:cell wall organization"/>
    <property type="evidence" value="ECO:0007669"/>
    <property type="project" value="UniProtKB-KW"/>
</dbReference>
<dbReference type="Pfam" id="PF02875">
    <property type="entry name" value="Mur_ligase_C"/>
    <property type="match status" value="1"/>
</dbReference>
<keyword evidence="11 14" id="KW-0131">Cell cycle</keyword>
<dbReference type="AlphaFoldDB" id="A0A1G6MNU7"/>
<feature type="domain" description="Mur ligase N-terminal catalytic" evidence="15">
    <location>
        <begin position="1"/>
        <end position="88"/>
    </location>
</feature>
<evidence type="ECO:0000256" key="8">
    <source>
        <dbReference type="ARBA" id="ARBA00022840"/>
    </source>
</evidence>
<dbReference type="GO" id="GO:0009252">
    <property type="term" value="P:peptidoglycan biosynthetic process"/>
    <property type="evidence" value="ECO:0007669"/>
    <property type="project" value="UniProtKB-UniRule"/>
</dbReference>
<evidence type="ECO:0000256" key="6">
    <source>
        <dbReference type="ARBA" id="ARBA00022618"/>
    </source>
</evidence>
<evidence type="ECO:0000256" key="10">
    <source>
        <dbReference type="ARBA" id="ARBA00022984"/>
    </source>
</evidence>
<organism evidence="18 19">
    <name type="scientific">Desulfurella multipotens</name>
    <dbReference type="NCBI Taxonomy" id="79269"/>
    <lineage>
        <taxon>Bacteria</taxon>
        <taxon>Pseudomonadati</taxon>
        <taxon>Campylobacterota</taxon>
        <taxon>Desulfurellia</taxon>
        <taxon>Desulfurellales</taxon>
        <taxon>Desulfurellaceae</taxon>
        <taxon>Desulfurella</taxon>
    </lineage>
</organism>
<sequence length="438" mass="49277">MSSIAQYLHTKGYKIKGSDQSENKNVSALKELGIKVNIGHFPQNLTDDIALVVISSAIKEDNPEVIQAKKNNIRVLKRYELLALLFNEKFGIAIAGSHGKTTTTSLATELLCEASLNPTAIIGGKIQKIKQNVMCGNSNYFIAEADESDGGFLLLNPKIAIVTNIDNDHLNFYKNFENEIEAFKEFIKKSNYAILNIDDENLSKIIKELNKERCFTYSIQNKNAHFWAENITHNGKSSQFVVHTPQENIDITLNIPGIHNISNSLAIVALSHILRIEKHYLQRTLEFFSGVDRRFSFRSFLKDGVEVYDDYAHHPREIEATLQAAKQTAKSRVIAIFQPHRYTRVQSLMNEFAKSFKLADVVFLLDIYPAGESPIEGINSKILAENINKFSNNCIYIDDISKIKPMLLKETKSGDLVITMGAGDITKLSYQLNANETN</sequence>
<accession>A0A1G6MNU7</accession>
<evidence type="ECO:0000256" key="1">
    <source>
        <dbReference type="ARBA" id="ARBA00004496"/>
    </source>
</evidence>
<evidence type="ECO:0000256" key="3">
    <source>
        <dbReference type="ARBA" id="ARBA00012211"/>
    </source>
</evidence>
<comment type="pathway">
    <text evidence="2 14">Cell wall biogenesis; peptidoglycan biosynthesis.</text>
</comment>
<feature type="domain" description="Mur ligase C-terminal" evidence="16">
    <location>
        <begin position="293"/>
        <end position="423"/>
    </location>
</feature>
<dbReference type="OrthoDB" id="9804126at2"/>
<dbReference type="GO" id="GO:0051301">
    <property type="term" value="P:cell division"/>
    <property type="evidence" value="ECO:0007669"/>
    <property type="project" value="UniProtKB-KW"/>
</dbReference>
<feature type="binding site" evidence="14">
    <location>
        <begin position="96"/>
        <end position="102"/>
    </location>
    <ligand>
        <name>ATP</name>
        <dbReference type="ChEBI" id="CHEBI:30616"/>
    </ligand>
</feature>
<keyword evidence="10 14" id="KW-0573">Peptidoglycan synthesis</keyword>
<evidence type="ECO:0000256" key="2">
    <source>
        <dbReference type="ARBA" id="ARBA00004752"/>
    </source>
</evidence>
<dbReference type="Proteomes" id="UP000199411">
    <property type="component" value="Unassembled WGS sequence"/>
</dbReference>
<dbReference type="SUPFAM" id="SSF53623">
    <property type="entry name" value="MurD-like peptide ligases, catalytic domain"/>
    <property type="match status" value="1"/>
</dbReference>
<dbReference type="InterPro" id="IPR005758">
    <property type="entry name" value="UDP-N-AcMur_Ala_ligase_MurC"/>
</dbReference>
<dbReference type="SUPFAM" id="SSF51984">
    <property type="entry name" value="MurCD N-terminal domain"/>
    <property type="match status" value="1"/>
</dbReference>
<keyword evidence="9 14" id="KW-0133">Cell shape</keyword>
<dbReference type="Pfam" id="PF08245">
    <property type="entry name" value="Mur_ligase_M"/>
    <property type="match status" value="1"/>
</dbReference>
<dbReference type="GO" id="GO:0005737">
    <property type="term" value="C:cytoplasm"/>
    <property type="evidence" value="ECO:0007669"/>
    <property type="project" value="UniProtKB-SubCell"/>
</dbReference>
<comment type="function">
    <text evidence="14">Cell wall formation.</text>
</comment>
<protein>
    <recommendedName>
        <fullName evidence="3 14">UDP-N-acetylmuramate--L-alanine ligase</fullName>
        <ecNumber evidence="3 14">6.3.2.8</ecNumber>
    </recommendedName>
    <alternativeName>
        <fullName evidence="14">UDP-N-acetylmuramoyl-L-alanine synthetase</fullName>
    </alternativeName>
</protein>
<dbReference type="InterPro" id="IPR036615">
    <property type="entry name" value="Mur_ligase_C_dom_sf"/>
</dbReference>
<dbReference type="UniPathway" id="UPA00219"/>
<evidence type="ECO:0000256" key="11">
    <source>
        <dbReference type="ARBA" id="ARBA00023306"/>
    </source>
</evidence>
<evidence type="ECO:0000256" key="14">
    <source>
        <dbReference type="HAMAP-Rule" id="MF_00046"/>
    </source>
</evidence>
<gene>
    <name evidence="14" type="primary">murC</name>
    <name evidence="18" type="ORF">SAMN05660835_01037</name>
</gene>